<reference evidence="2 4" key="2">
    <citation type="submission" date="2020-07" db="EMBL/GenBank/DDBJ databases">
        <title>Identification of Halomonas strains.</title>
        <authorList>
            <person name="Xiao Z."/>
            <person name="Shen J."/>
        </authorList>
    </citation>
    <scope>NUCLEOTIDE SEQUENCE [LARGE SCALE GENOMIC DNA]</scope>
    <source>
        <strain evidence="2 4">DSM 17331</strain>
    </source>
</reference>
<dbReference type="Gene3D" id="3.40.50.720">
    <property type="entry name" value="NAD(P)-binding Rossmann-like Domain"/>
    <property type="match status" value="1"/>
</dbReference>
<dbReference type="InterPro" id="IPR036291">
    <property type="entry name" value="NAD(P)-bd_dom_sf"/>
</dbReference>
<comment type="caution">
    <text evidence="2">The sequence shown here is derived from an EMBL/GenBank/DDBJ whole genome shotgun (WGS) entry which is preliminary data.</text>
</comment>
<dbReference type="Pfam" id="PF16363">
    <property type="entry name" value="GDP_Man_Dehyd"/>
    <property type="match status" value="1"/>
</dbReference>
<dbReference type="AlphaFoldDB" id="A0A7V9W0V4"/>
<evidence type="ECO:0000313" key="5">
    <source>
        <dbReference type="Proteomes" id="UP000814353"/>
    </source>
</evidence>
<dbReference type="EMBL" id="JACEFT010000008">
    <property type="protein sequence ID" value="MBA2778996.1"/>
    <property type="molecule type" value="Genomic_DNA"/>
</dbReference>
<gene>
    <name evidence="2" type="ORF">H1D44_08790</name>
    <name evidence="3" type="ORF">HOP48_15390</name>
</gene>
<feature type="domain" description="NAD(P)-binding" evidence="1">
    <location>
        <begin position="5"/>
        <end position="290"/>
    </location>
</feature>
<organism evidence="2 4">
    <name type="scientific">Billgrantia kenyensis</name>
    <dbReference type="NCBI Taxonomy" id="321266"/>
    <lineage>
        <taxon>Bacteria</taxon>
        <taxon>Pseudomonadati</taxon>
        <taxon>Pseudomonadota</taxon>
        <taxon>Gammaproteobacteria</taxon>
        <taxon>Oceanospirillales</taxon>
        <taxon>Halomonadaceae</taxon>
        <taxon>Billgrantia</taxon>
    </lineage>
</organism>
<dbReference type="RefSeq" id="WP_181514474.1">
    <property type="nucleotide sequence ID" value="NZ_JABFUB010000014.1"/>
</dbReference>
<dbReference type="InterPro" id="IPR016040">
    <property type="entry name" value="NAD(P)-bd_dom"/>
</dbReference>
<dbReference type="EMBL" id="JABFUB010000014">
    <property type="protein sequence ID" value="MCG6662923.1"/>
    <property type="molecule type" value="Genomic_DNA"/>
</dbReference>
<dbReference type="Gene3D" id="3.90.25.10">
    <property type="entry name" value="UDP-galactose 4-epimerase, domain 1"/>
    <property type="match status" value="1"/>
</dbReference>
<reference evidence="3 5" key="1">
    <citation type="submission" date="2020-05" db="EMBL/GenBank/DDBJ databases">
        <title>Comparative genomic analysis of denitrifying bacteria from Halomonas genus.</title>
        <authorList>
            <person name="Wang L."/>
            <person name="Shao Z."/>
        </authorList>
    </citation>
    <scope>NUCLEOTIDE SEQUENCE [LARGE SCALE GENOMIC DNA]</scope>
    <source>
        <strain evidence="3 5">DSM 17331</strain>
    </source>
</reference>
<evidence type="ECO:0000313" key="4">
    <source>
        <dbReference type="Proteomes" id="UP000518091"/>
    </source>
</evidence>
<dbReference type="Proteomes" id="UP000814353">
    <property type="component" value="Unassembled WGS sequence"/>
</dbReference>
<dbReference type="SUPFAM" id="SSF51735">
    <property type="entry name" value="NAD(P)-binding Rossmann-fold domains"/>
    <property type="match status" value="1"/>
</dbReference>
<accession>A0A7V9W0V4</accession>
<evidence type="ECO:0000313" key="3">
    <source>
        <dbReference type="EMBL" id="MCG6662923.1"/>
    </source>
</evidence>
<dbReference type="Proteomes" id="UP000518091">
    <property type="component" value="Unassembled WGS sequence"/>
</dbReference>
<name>A0A7V9W0V4_9GAMM</name>
<dbReference type="PANTHER" id="PTHR43000">
    <property type="entry name" value="DTDP-D-GLUCOSE 4,6-DEHYDRATASE-RELATED"/>
    <property type="match status" value="1"/>
</dbReference>
<protein>
    <submittedName>
        <fullName evidence="2">GDP-mannose 4,6-dehydratase</fullName>
    </submittedName>
    <submittedName>
        <fullName evidence="3">NAD-dependent epimerase/dehydratase family protein</fullName>
    </submittedName>
</protein>
<proteinExistence type="predicted"/>
<sequence>MPTALVTGASGFTGRYMVKALQEKGFRVVGWGTGPTGADESLASDLTDAAAVQAAVSHAKPDWVVHLAALSYVGHADQEAFYRTNVFGTLNLLGVLAELDTPPTRILVASSANVYGTPGLEVIDEAVCPAPVNHYACSKLAMEHMVANYFERLPIVITRPFNYTGPGQDDRFLIPKIVKHFARGERVIELGNIDVSRDFTDVRDLVGAYLALLGTDARGLRVNIASNKATALRTLLETMNELAGYEIEVRVNPDFVRPNEIPRLRGDSTRLHSLTGWKPCYDLRDTLEDMLAHEQGMLA</sequence>
<evidence type="ECO:0000313" key="2">
    <source>
        <dbReference type="EMBL" id="MBA2778996.1"/>
    </source>
</evidence>
<evidence type="ECO:0000259" key="1">
    <source>
        <dbReference type="Pfam" id="PF16363"/>
    </source>
</evidence>
<keyword evidence="5" id="KW-1185">Reference proteome</keyword>